<comment type="caution">
    <text evidence="1">The sequence shown here is derived from an EMBL/GenBank/DDBJ whole genome shotgun (WGS) entry which is preliminary data.</text>
</comment>
<protein>
    <submittedName>
        <fullName evidence="1">Uncharacterized protein</fullName>
    </submittedName>
</protein>
<proteinExistence type="predicted"/>
<dbReference type="RefSeq" id="WP_086575629.1">
    <property type="nucleotide sequence ID" value="NZ_NGFP01000109.1"/>
</dbReference>
<dbReference type="AlphaFoldDB" id="A0A243RJI8"/>
<sequence>MTITDVEMAALLAPAGLRFIERRNQAEVQLPPLPPGYSAASAGPEHGRFDSHPDEVADVDAPDMPDKVNASWFRMATEYGLFNDDREFLLAVEYAEYGEAGDEEAHTAWVRVGLLDDWDFVASEVDQLRSWMAGLHTTRFIPEFTVASLDGRTMMNTTVWGDGTVSTIAICPSYEEEPKHRP</sequence>
<accession>A0A243RJI8</accession>
<organism evidence="1 2">
    <name type="scientific">Streptosporangium minutum</name>
    <dbReference type="NCBI Taxonomy" id="569862"/>
    <lineage>
        <taxon>Bacteria</taxon>
        <taxon>Bacillati</taxon>
        <taxon>Actinomycetota</taxon>
        <taxon>Actinomycetes</taxon>
        <taxon>Streptosporangiales</taxon>
        <taxon>Streptosporangiaceae</taxon>
        <taxon>Streptosporangium</taxon>
    </lineage>
</organism>
<name>A0A243RJI8_9ACTN</name>
<gene>
    <name evidence="1" type="ORF">CA984_22885</name>
</gene>
<evidence type="ECO:0000313" key="1">
    <source>
        <dbReference type="EMBL" id="OUC94315.1"/>
    </source>
</evidence>
<keyword evidence="2" id="KW-1185">Reference proteome</keyword>
<dbReference type="Proteomes" id="UP000194761">
    <property type="component" value="Unassembled WGS sequence"/>
</dbReference>
<dbReference type="EMBL" id="NGFP01000109">
    <property type="protein sequence ID" value="OUC94315.1"/>
    <property type="molecule type" value="Genomic_DNA"/>
</dbReference>
<reference evidence="1 2" key="1">
    <citation type="submission" date="2017-05" db="EMBL/GenBank/DDBJ databases">
        <title>Biotechnological potential of actinobacteria isolated from South African environments.</title>
        <authorList>
            <person name="Le Roes-Hill M."/>
            <person name="Prins A."/>
            <person name="Durrell K.A."/>
        </authorList>
    </citation>
    <scope>NUCLEOTIDE SEQUENCE [LARGE SCALE GENOMIC DNA]</scope>
    <source>
        <strain evidence="1">M26</strain>
    </source>
</reference>
<evidence type="ECO:0000313" key="2">
    <source>
        <dbReference type="Proteomes" id="UP000194761"/>
    </source>
</evidence>